<dbReference type="PROSITE" id="PS50145">
    <property type="entry name" value="ZF_TRAF"/>
    <property type="match status" value="1"/>
</dbReference>
<evidence type="ECO:0000256" key="4">
    <source>
        <dbReference type="PROSITE-ProRule" id="PRU00207"/>
    </source>
</evidence>
<dbReference type="Pfam" id="PF02176">
    <property type="entry name" value="zf-TRAF"/>
    <property type="match status" value="1"/>
</dbReference>
<dbReference type="AlphaFoldDB" id="A0A0D3BAV9"/>
<dbReference type="EnsemblPlants" id="Bo3g064710.1">
    <property type="protein sequence ID" value="Bo3g064710.1"/>
    <property type="gene ID" value="Bo3g064710"/>
</dbReference>
<dbReference type="GO" id="GO:0008270">
    <property type="term" value="F:zinc ion binding"/>
    <property type="evidence" value="ECO:0007669"/>
    <property type="project" value="UniProtKB-KW"/>
</dbReference>
<dbReference type="eggNOG" id="ENOG502QSC3">
    <property type="taxonomic scope" value="Eukaryota"/>
</dbReference>
<evidence type="ECO:0000313" key="7">
    <source>
        <dbReference type="EnsemblPlants" id="Bo3g064710.1"/>
    </source>
</evidence>
<evidence type="ECO:0000313" key="8">
    <source>
        <dbReference type="Proteomes" id="UP000032141"/>
    </source>
</evidence>
<feature type="compositionally biased region" description="Basic and acidic residues" evidence="5">
    <location>
        <begin position="437"/>
        <end position="475"/>
    </location>
</feature>
<feature type="compositionally biased region" description="Acidic residues" evidence="5">
    <location>
        <begin position="426"/>
        <end position="436"/>
    </location>
</feature>
<dbReference type="RefSeq" id="XP_013622230.1">
    <property type="nucleotide sequence ID" value="XM_013766776.1"/>
</dbReference>
<protein>
    <recommendedName>
        <fullName evidence="6">TRAF-type domain-containing protein</fullName>
    </recommendedName>
</protein>
<evidence type="ECO:0000256" key="3">
    <source>
        <dbReference type="ARBA" id="ARBA00022833"/>
    </source>
</evidence>
<feature type="compositionally biased region" description="Basic and acidic residues" evidence="5">
    <location>
        <begin position="502"/>
        <end position="540"/>
    </location>
</feature>
<dbReference type="OrthoDB" id="1737200at2759"/>
<reference evidence="7" key="2">
    <citation type="submission" date="2015-03" db="UniProtKB">
        <authorList>
            <consortium name="EnsemblPlants"/>
        </authorList>
    </citation>
    <scope>IDENTIFICATION</scope>
</reference>
<proteinExistence type="predicted"/>
<sequence length="649" mass="72746">MDPPVSDLDDQKEKAGPSFHCHLYDTELVHKISQTLLPGLATACVDNTTGDIFRSPGSVAADIRKEMIEYLTNRSQTFVAEHIVASDTDSSHHPFDIVSDFIDDFATSKRNLFSRVSGWLLSERREDNVDDFAQEMEISGFWLTDHRQGLAETLLKNVDFKNGYHCEMRFQTEGELAEHVLTCGYRTMDCENEGCNAVFCKKQMESHDSLCPFKIVKCEQRCDESIMRREMDRHCITVCPMKLVNCAFGAVGCLDDVRQCEVQEHQLESVGSHLMCVLKSIYKEASVDDLKPRAEEIQQLSTRLSEARNARSLTNLVKEIDAKLGPLEIKTKSIDKTENAEKKGLEEAEVKGRPEIAGEVVSKEAEVLVDDVKKVSEAEMEENVNEEGELKAQKLLEIGEFIKEGDNSSAADLSERTETKAPEVVVMDEDREEDESGETKQLRANDTRGSEEENRETKKSDETKSETPARIVMDKEENEEGAETINLSARASGEDREEEESAETKQSRANETRGLEEENRETKKSDETKSEAPARIVVEKEENEEGAETINLSARASVEDREEEESAETKQSRANETRGLETDEENRETKKSDETKSEAPTRIVMDKEENEEGAETINSSATASDEAEALSKSSEGFSKAQAETEPNLA</sequence>
<dbReference type="Gene3D" id="3.30.40.10">
    <property type="entry name" value="Zinc/RING finger domain, C3HC4 (zinc finger)"/>
    <property type="match status" value="1"/>
</dbReference>
<dbReference type="OMA" id="CANQMEN"/>
<name>A0A0D3BAV9_BRAOL</name>
<evidence type="ECO:0000259" key="6">
    <source>
        <dbReference type="PROSITE" id="PS50145"/>
    </source>
</evidence>
<evidence type="ECO:0000256" key="2">
    <source>
        <dbReference type="ARBA" id="ARBA00022771"/>
    </source>
</evidence>
<keyword evidence="2 4" id="KW-0863">Zinc-finger</keyword>
<dbReference type="InterPro" id="IPR013083">
    <property type="entry name" value="Znf_RING/FYVE/PHD"/>
</dbReference>
<feature type="region of interest" description="Disordered" evidence="5">
    <location>
        <begin position="405"/>
        <end position="649"/>
    </location>
</feature>
<feature type="zinc finger region" description="TRAF-type" evidence="4">
    <location>
        <begin position="206"/>
        <end position="263"/>
    </location>
</feature>
<organism evidence="7 8">
    <name type="scientific">Brassica oleracea var. oleracea</name>
    <dbReference type="NCBI Taxonomy" id="109376"/>
    <lineage>
        <taxon>Eukaryota</taxon>
        <taxon>Viridiplantae</taxon>
        <taxon>Streptophyta</taxon>
        <taxon>Embryophyta</taxon>
        <taxon>Tracheophyta</taxon>
        <taxon>Spermatophyta</taxon>
        <taxon>Magnoliopsida</taxon>
        <taxon>eudicotyledons</taxon>
        <taxon>Gunneridae</taxon>
        <taxon>Pentapetalae</taxon>
        <taxon>rosids</taxon>
        <taxon>malvids</taxon>
        <taxon>Brassicales</taxon>
        <taxon>Brassicaceae</taxon>
        <taxon>Brassiceae</taxon>
        <taxon>Brassica</taxon>
    </lineage>
</organism>
<dbReference type="PANTHER" id="PTHR10131">
    <property type="entry name" value="TNF RECEPTOR ASSOCIATED FACTOR"/>
    <property type="match status" value="1"/>
</dbReference>
<reference evidence="7 8" key="1">
    <citation type="journal article" date="2014" name="Genome Biol.">
        <title>Transcriptome and methylome profiling reveals relics of genome dominance in the mesopolyploid Brassica oleracea.</title>
        <authorList>
            <person name="Parkin I.A."/>
            <person name="Koh C."/>
            <person name="Tang H."/>
            <person name="Robinson S.J."/>
            <person name="Kagale S."/>
            <person name="Clarke W.E."/>
            <person name="Town C.D."/>
            <person name="Nixon J."/>
            <person name="Krishnakumar V."/>
            <person name="Bidwell S.L."/>
            <person name="Denoeud F."/>
            <person name="Belcram H."/>
            <person name="Links M.G."/>
            <person name="Just J."/>
            <person name="Clarke C."/>
            <person name="Bender T."/>
            <person name="Huebert T."/>
            <person name="Mason A.S."/>
            <person name="Pires J.C."/>
            <person name="Barker G."/>
            <person name="Moore J."/>
            <person name="Walley P.G."/>
            <person name="Manoli S."/>
            <person name="Batley J."/>
            <person name="Edwards D."/>
            <person name="Nelson M.N."/>
            <person name="Wang X."/>
            <person name="Paterson A.H."/>
            <person name="King G."/>
            <person name="Bancroft I."/>
            <person name="Chalhoub B."/>
            <person name="Sharpe A.G."/>
        </authorList>
    </citation>
    <scope>NUCLEOTIDE SEQUENCE</scope>
    <source>
        <strain evidence="7 8">cv. TO1000</strain>
    </source>
</reference>
<keyword evidence="1 4" id="KW-0479">Metal-binding</keyword>
<accession>A0A0D3BAV9</accession>
<feature type="compositionally biased region" description="Basic and acidic residues" evidence="5">
    <location>
        <begin position="567"/>
        <end position="607"/>
    </location>
</feature>
<keyword evidence="8" id="KW-1185">Reference proteome</keyword>
<dbReference type="InterPro" id="IPR001293">
    <property type="entry name" value="Znf_TRAF"/>
</dbReference>
<dbReference type="STRING" id="109376.A0A0D3BAV9"/>
<feature type="domain" description="TRAF-type" evidence="6">
    <location>
        <begin position="206"/>
        <end position="263"/>
    </location>
</feature>
<dbReference type="Proteomes" id="UP000032141">
    <property type="component" value="Chromosome C3"/>
</dbReference>
<keyword evidence="3 4" id="KW-0862">Zinc</keyword>
<evidence type="ECO:0000256" key="1">
    <source>
        <dbReference type="ARBA" id="ARBA00022723"/>
    </source>
</evidence>
<evidence type="ECO:0000256" key="5">
    <source>
        <dbReference type="SAM" id="MobiDB-lite"/>
    </source>
</evidence>
<dbReference type="GeneID" id="106328347"/>
<dbReference type="KEGG" id="boe:106328347"/>
<dbReference type="HOGENOM" id="CLU_025538_2_0_1"/>
<dbReference type="Gramene" id="Bo3g064710.1">
    <property type="protein sequence ID" value="Bo3g064710.1"/>
    <property type="gene ID" value="Bo3g064710"/>
</dbReference>
<dbReference type="PANTHER" id="PTHR10131:SF161">
    <property type="entry name" value="F26K24.24 PROTEIN"/>
    <property type="match status" value="1"/>
</dbReference>
<dbReference type="SUPFAM" id="SSF49599">
    <property type="entry name" value="TRAF domain-like"/>
    <property type="match status" value="1"/>
</dbReference>